<proteinExistence type="predicted"/>
<dbReference type="Pfam" id="PF01943">
    <property type="entry name" value="Polysacc_synt"/>
    <property type="match status" value="1"/>
</dbReference>
<evidence type="ECO:0000313" key="7">
    <source>
        <dbReference type="EMBL" id="QKQ26221.1"/>
    </source>
</evidence>
<keyword evidence="2" id="KW-1003">Cell membrane</keyword>
<dbReference type="RefSeq" id="WP_174672991.1">
    <property type="nucleotide sequence ID" value="NZ_CP054491.1"/>
</dbReference>
<evidence type="ECO:0000313" key="8">
    <source>
        <dbReference type="Proteomes" id="UP000509658"/>
    </source>
</evidence>
<dbReference type="Proteomes" id="UP000509658">
    <property type="component" value="Chromosome"/>
</dbReference>
<organism evidence="7 8">
    <name type="scientific">Candidatus Reidiella endopervernicosa</name>
    <dbReference type="NCBI Taxonomy" id="2738883"/>
    <lineage>
        <taxon>Bacteria</taxon>
        <taxon>Pseudomonadati</taxon>
        <taxon>Pseudomonadota</taxon>
        <taxon>Gammaproteobacteria</taxon>
        <taxon>Candidatus Reidiella</taxon>
    </lineage>
</organism>
<reference evidence="7 8" key="1">
    <citation type="submission" date="2020-05" db="EMBL/GenBank/DDBJ databases">
        <title>Horizontal transmission and recombination maintain forever young bacterial symbiont genomes.</title>
        <authorList>
            <person name="Russell S.L."/>
            <person name="Pepper-Tunick E."/>
            <person name="Svedberg J."/>
            <person name="Byrne A."/>
            <person name="Ruelas Castillo J."/>
            <person name="Vollmers C."/>
            <person name="Beinart R.A."/>
            <person name="Corbett-Detig R."/>
        </authorList>
    </citation>
    <scope>NUCLEOTIDE SEQUENCE [LARGE SCALE GENOMIC DNA]</scope>
    <source>
        <strain evidence="7">Santa_Monica_outfall</strain>
    </source>
</reference>
<evidence type="ECO:0000256" key="3">
    <source>
        <dbReference type="ARBA" id="ARBA00022692"/>
    </source>
</evidence>
<sequence>MRYKSSVGRNIGANYIGTIYNAIVGIAVLPLYIGYVGEEAFGLIGLYIMLQAWLTLLDLGLSPLLAREAAKSRRDESGSARLVKITHSLELMILVISLFTFLMIGYLSEWISLVWLSIGSLEAPKVIAAVTLIGLTIALRYFSSLYRSGLQGLERQVDLNVINVIIVTLRYFGALMLLRYVSVDITVFSPIRCLLA</sequence>
<evidence type="ECO:0000256" key="1">
    <source>
        <dbReference type="ARBA" id="ARBA00004651"/>
    </source>
</evidence>
<dbReference type="PANTHER" id="PTHR30250">
    <property type="entry name" value="PST FAMILY PREDICTED COLANIC ACID TRANSPORTER"/>
    <property type="match status" value="1"/>
</dbReference>
<evidence type="ECO:0000256" key="5">
    <source>
        <dbReference type="ARBA" id="ARBA00023136"/>
    </source>
</evidence>
<keyword evidence="4 6" id="KW-1133">Transmembrane helix</keyword>
<dbReference type="InterPro" id="IPR002797">
    <property type="entry name" value="Polysacc_synth"/>
</dbReference>
<dbReference type="PANTHER" id="PTHR30250:SF26">
    <property type="entry name" value="PSMA PROTEIN"/>
    <property type="match status" value="1"/>
</dbReference>
<dbReference type="InterPro" id="IPR050833">
    <property type="entry name" value="Poly_Biosynth_Transport"/>
</dbReference>
<feature type="transmembrane region" description="Helical" evidence="6">
    <location>
        <begin position="160"/>
        <end position="181"/>
    </location>
</feature>
<gene>
    <name evidence="7" type="ORF">HUE57_07930</name>
</gene>
<keyword evidence="5 6" id="KW-0472">Membrane</keyword>
<dbReference type="EMBL" id="CP054491">
    <property type="protein sequence ID" value="QKQ26221.1"/>
    <property type="molecule type" value="Genomic_DNA"/>
</dbReference>
<feature type="transmembrane region" description="Helical" evidence="6">
    <location>
        <begin position="113"/>
        <end position="139"/>
    </location>
</feature>
<comment type="subcellular location">
    <subcellularLocation>
        <location evidence="1">Cell membrane</location>
        <topology evidence="1">Multi-pass membrane protein</topology>
    </subcellularLocation>
</comment>
<evidence type="ECO:0000256" key="2">
    <source>
        <dbReference type="ARBA" id="ARBA00022475"/>
    </source>
</evidence>
<dbReference type="KEGG" id="rev:HUE57_07930"/>
<feature type="transmembrane region" description="Helical" evidence="6">
    <location>
        <begin position="87"/>
        <end position="107"/>
    </location>
</feature>
<feature type="transmembrane region" description="Helical" evidence="6">
    <location>
        <begin position="12"/>
        <end position="35"/>
    </location>
</feature>
<protein>
    <submittedName>
        <fullName evidence="7">Oligosaccharide flippase family protein</fullName>
    </submittedName>
</protein>
<keyword evidence="8" id="KW-1185">Reference proteome</keyword>
<name>A0A6N0HVL8_9GAMM</name>
<evidence type="ECO:0000256" key="4">
    <source>
        <dbReference type="ARBA" id="ARBA00022989"/>
    </source>
</evidence>
<dbReference type="GO" id="GO:0005886">
    <property type="term" value="C:plasma membrane"/>
    <property type="evidence" value="ECO:0007669"/>
    <property type="project" value="UniProtKB-SubCell"/>
</dbReference>
<dbReference type="AlphaFoldDB" id="A0A6N0HVL8"/>
<accession>A0A6N0HVL8</accession>
<evidence type="ECO:0000256" key="6">
    <source>
        <dbReference type="SAM" id="Phobius"/>
    </source>
</evidence>
<keyword evidence="3 6" id="KW-0812">Transmembrane</keyword>
<feature type="transmembrane region" description="Helical" evidence="6">
    <location>
        <begin position="41"/>
        <end position="66"/>
    </location>
</feature>